<evidence type="ECO:0000259" key="2">
    <source>
        <dbReference type="Pfam" id="PF00089"/>
    </source>
</evidence>
<name>A0ABN7RII8_OIKDI</name>
<evidence type="ECO:0000313" key="4">
    <source>
        <dbReference type="Proteomes" id="UP001158576"/>
    </source>
</evidence>
<keyword evidence="1" id="KW-1015">Disulfide bond</keyword>
<keyword evidence="4" id="KW-1185">Reference proteome</keyword>
<proteinExistence type="predicted"/>
<evidence type="ECO:0000313" key="3">
    <source>
        <dbReference type="EMBL" id="CAG5078440.1"/>
    </source>
</evidence>
<reference evidence="3 4" key="1">
    <citation type="submission" date="2021-04" db="EMBL/GenBank/DDBJ databases">
        <authorList>
            <person name="Bliznina A."/>
        </authorList>
    </citation>
    <scope>NUCLEOTIDE SEQUENCE [LARGE SCALE GENOMIC DNA]</scope>
</reference>
<dbReference type="Gene3D" id="2.40.10.10">
    <property type="entry name" value="Trypsin-like serine proteases"/>
    <property type="match status" value="1"/>
</dbReference>
<dbReference type="Proteomes" id="UP001158576">
    <property type="component" value="Chromosome PAR"/>
</dbReference>
<organism evidence="3 4">
    <name type="scientific">Oikopleura dioica</name>
    <name type="common">Tunicate</name>
    <dbReference type="NCBI Taxonomy" id="34765"/>
    <lineage>
        <taxon>Eukaryota</taxon>
        <taxon>Metazoa</taxon>
        <taxon>Chordata</taxon>
        <taxon>Tunicata</taxon>
        <taxon>Appendicularia</taxon>
        <taxon>Copelata</taxon>
        <taxon>Oikopleuridae</taxon>
        <taxon>Oikopleura</taxon>
    </lineage>
</organism>
<dbReference type="Pfam" id="PF00089">
    <property type="entry name" value="Trypsin"/>
    <property type="match status" value="1"/>
</dbReference>
<evidence type="ECO:0000256" key="1">
    <source>
        <dbReference type="ARBA" id="ARBA00023157"/>
    </source>
</evidence>
<feature type="domain" description="Peptidase S1" evidence="2">
    <location>
        <begin position="12"/>
        <end position="107"/>
    </location>
</feature>
<dbReference type="InterPro" id="IPR043504">
    <property type="entry name" value="Peptidase_S1_PA_chymotrypsin"/>
</dbReference>
<dbReference type="InterPro" id="IPR001254">
    <property type="entry name" value="Trypsin_dom"/>
</dbReference>
<accession>A0ABN7RII8</accession>
<dbReference type="SUPFAM" id="SSF50494">
    <property type="entry name" value="Trypsin-like serine proteases"/>
    <property type="match status" value="1"/>
</dbReference>
<dbReference type="EMBL" id="OU015568">
    <property type="protein sequence ID" value="CAG5078440.1"/>
    <property type="molecule type" value="Genomic_DNA"/>
</dbReference>
<sequence>MDHNQYSTEDPELEFQPDLLEIHPLFDPKTIKNDLCMIHTSAKIPVFSESLTLPPKTACLPELDSEEELGRECFIAGWGLKNQQGDRPYNLQETGVPLLDHQTCDDWYK</sequence>
<dbReference type="PANTHER" id="PTHR24252">
    <property type="entry name" value="ACROSIN-RELATED"/>
    <property type="match status" value="1"/>
</dbReference>
<gene>
    <name evidence="3" type="ORF">OKIOD_LOCUS543</name>
</gene>
<dbReference type="InterPro" id="IPR009003">
    <property type="entry name" value="Peptidase_S1_PA"/>
</dbReference>
<dbReference type="PANTHER" id="PTHR24252:SF16">
    <property type="entry name" value="TRANSMEMBRANE SERINE PROTEASE 15"/>
    <property type="match status" value="1"/>
</dbReference>
<protein>
    <submittedName>
        <fullName evidence="3">Oidioi.mRNA.OKI2018_I69.PAR.g8985.t1.cds</fullName>
    </submittedName>
</protein>